<accession>A0A4Y1RKI3</accession>
<reference evidence="2" key="1">
    <citation type="journal article" date="2019" name="Science">
        <title>Mutation of a bHLH transcription factor allowed almond domestication.</title>
        <authorList>
            <person name="Sanchez-Perez R."/>
            <person name="Pavan S."/>
            <person name="Mazzeo R."/>
            <person name="Moldovan C."/>
            <person name="Aiese Cigliano R."/>
            <person name="Del Cueto J."/>
            <person name="Ricciardi F."/>
            <person name="Lotti C."/>
            <person name="Ricciardi L."/>
            <person name="Dicenta F."/>
            <person name="Lopez-Marques R.L."/>
            <person name="Lindberg Moller B."/>
        </authorList>
    </citation>
    <scope>NUCLEOTIDE SEQUENCE</scope>
</reference>
<evidence type="ECO:0000313" key="2">
    <source>
        <dbReference type="EMBL" id="BBH04851.1"/>
    </source>
</evidence>
<feature type="domain" description="Integrase catalytic" evidence="1">
    <location>
        <begin position="1"/>
        <end position="156"/>
    </location>
</feature>
<dbReference type="PROSITE" id="PS50994">
    <property type="entry name" value="INTEGRASE"/>
    <property type="match status" value="1"/>
</dbReference>
<dbReference type="GO" id="GO:0003676">
    <property type="term" value="F:nucleic acid binding"/>
    <property type="evidence" value="ECO:0007669"/>
    <property type="project" value="InterPro"/>
</dbReference>
<dbReference type="SUPFAM" id="SSF53098">
    <property type="entry name" value="Ribonuclease H-like"/>
    <property type="match status" value="1"/>
</dbReference>
<dbReference type="AlphaFoldDB" id="A0A4Y1RKI3"/>
<dbReference type="InterPro" id="IPR012337">
    <property type="entry name" value="RNaseH-like_sf"/>
</dbReference>
<dbReference type="Gene3D" id="3.30.420.10">
    <property type="entry name" value="Ribonuclease H-like superfamily/Ribonuclease H"/>
    <property type="match status" value="1"/>
</dbReference>
<dbReference type="InterPro" id="IPR039537">
    <property type="entry name" value="Retrotran_Ty1/copia-like"/>
</dbReference>
<evidence type="ECO:0000259" key="1">
    <source>
        <dbReference type="PROSITE" id="PS50994"/>
    </source>
</evidence>
<dbReference type="PANTHER" id="PTHR42648">
    <property type="entry name" value="TRANSPOSASE, PUTATIVE-RELATED"/>
    <property type="match status" value="1"/>
</dbReference>
<sequence length="191" mass="21985">MFGDPSNNASWGGSHYFVSFVDDFSRRIWVYTMKRKDEVLKIFLKWKKMIEMQSGRKIKTLRSDNGGEYKSDPFLKVCQDEGIVRHFTVRETPQQNGVAERMNRTLLEKVRCMLSNAGLGKAFWAEAITYASHLINRLPAAANEGKTPMEVWSGKPCTDYKYLHIFGCPAYYHVRESKLDPRAKEGSIYGI</sequence>
<proteinExistence type="predicted"/>
<gene>
    <name evidence="2" type="ORF">Prudu_016087</name>
</gene>
<dbReference type="InterPro" id="IPR001584">
    <property type="entry name" value="Integrase_cat-core"/>
</dbReference>
<dbReference type="GO" id="GO:0015074">
    <property type="term" value="P:DNA integration"/>
    <property type="evidence" value="ECO:0007669"/>
    <property type="project" value="InterPro"/>
</dbReference>
<organism evidence="2">
    <name type="scientific">Prunus dulcis</name>
    <name type="common">Almond</name>
    <name type="synonym">Amygdalus dulcis</name>
    <dbReference type="NCBI Taxonomy" id="3755"/>
    <lineage>
        <taxon>Eukaryota</taxon>
        <taxon>Viridiplantae</taxon>
        <taxon>Streptophyta</taxon>
        <taxon>Embryophyta</taxon>
        <taxon>Tracheophyta</taxon>
        <taxon>Spermatophyta</taxon>
        <taxon>Magnoliopsida</taxon>
        <taxon>eudicotyledons</taxon>
        <taxon>Gunneridae</taxon>
        <taxon>Pentapetalae</taxon>
        <taxon>rosids</taxon>
        <taxon>fabids</taxon>
        <taxon>Rosales</taxon>
        <taxon>Rosaceae</taxon>
        <taxon>Amygdaloideae</taxon>
        <taxon>Amygdaleae</taxon>
        <taxon>Prunus</taxon>
    </lineage>
</organism>
<name>A0A4Y1RKI3_PRUDU</name>
<dbReference type="Pfam" id="PF00665">
    <property type="entry name" value="rve"/>
    <property type="match status" value="1"/>
</dbReference>
<dbReference type="EMBL" id="AP019302">
    <property type="protein sequence ID" value="BBH04851.1"/>
    <property type="molecule type" value="Genomic_DNA"/>
</dbReference>
<protein>
    <recommendedName>
        <fullName evidence="1">Integrase catalytic domain-containing protein</fullName>
    </recommendedName>
</protein>
<dbReference type="PANTHER" id="PTHR42648:SF28">
    <property type="entry name" value="TRANSPOSON-ENCODED PROTEIN WITH RIBONUCLEASE H-LIKE AND RETROVIRUS ZINC FINGER-LIKE DOMAINS"/>
    <property type="match status" value="1"/>
</dbReference>
<dbReference type="InterPro" id="IPR036397">
    <property type="entry name" value="RNaseH_sf"/>
</dbReference>